<keyword evidence="3" id="KW-0812">Transmembrane</keyword>
<evidence type="ECO:0000313" key="6">
    <source>
        <dbReference type="Proteomes" id="UP000646827"/>
    </source>
</evidence>
<keyword evidence="3" id="KW-1133">Transmembrane helix</keyword>
<dbReference type="Gene3D" id="2.80.10.50">
    <property type="match status" value="1"/>
</dbReference>
<sequence>MTTAILPTFIYFMLFQFHLDLIPNSGDHDLAVSPPLRYSLEGNEFSPSQQDIAYGSSIALRHLGTNGGYLHSHLKRYESGSTQQEVSIYPYEDMNNIWVIHKASERWNATQPLEYVKNNDRVVLEHYSTLRKLHSHDHKPPSSNKKEQFEVSAYGDPTIADPNDFWWVQILRDDDENDGEDETPIKAIDTRIRLLHSRLCHLLSHNVRMPNEEKPQQEVVCMHAASKGLSTWSIEHAYHEELEEEETVSYEKMTRIEIMKELHQHMLNYQSVIYDQLAPSPPADPKYHLQLLKARKIKPMNWFFGTAAYRLWDQVSGRSVYIAMNPAAKIMTFISLGIVVMYVALDMVLRKRQVKWPRPLSFELAGQKWTGYDPVATRELYCQSITFFCTASLIQALALYLMPSFNLKLTDSLPSAYFSAGLIAVVLDAVTLRMGKKAQSYACLLVLLLSFYGFSQLYPVSYGNYFWSKNDCKSVKGINFDCNRYPVQQVINNKNNDSGVKDEGQEEAEEDKERRISTVYVDMPGKAELYRYHIGHEIQADHHISAIQYASFSKAYQEATGVERYHRIQSTPGPSESEVAEWQNEIFSQAKKRAKQKQKKIKAEKKRKEKEAQAQKGEEEIDNKMEEKEAEEQAQKEEQEVVDNKMEEKEQE</sequence>
<evidence type="ECO:0000259" key="4">
    <source>
        <dbReference type="PROSITE" id="PS50919"/>
    </source>
</evidence>
<protein>
    <recommendedName>
        <fullName evidence="4">MIR domain-containing protein</fullName>
    </recommendedName>
</protein>
<dbReference type="Pfam" id="PF02815">
    <property type="entry name" value="MIR"/>
    <property type="match status" value="1"/>
</dbReference>
<keyword evidence="6" id="KW-1185">Reference proteome</keyword>
<feature type="compositionally biased region" description="Basic residues" evidence="2">
    <location>
        <begin position="590"/>
        <end position="608"/>
    </location>
</feature>
<dbReference type="GO" id="GO:0004169">
    <property type="term" value="F:dolichyl-phosphate-mannose-protein mannosyltransferase activity"/>
    <property type="evidence" value="ECO:0007669"/>
    <property type="project" value="UniProtKB-UniRule"/>
</dbReference>
<dbReference type="PANTHER" id="PTHR10050">
    <property type="entry name" value="DOLICHYL-PHOSPHATE-MANNOSE--PROTEIN MANNOSYLTRANSFERASE"/>
    <property type="match status" value="1"/>
</dbReference>
<dbReference type="InterPro" id="IPR027005">
    <property type="entry name" value="PMT-like"/>
</dbReference>
<comment type="caution">
    <text evidence="5">The sequence shown here is derived from an EMBL/GenBank/DDBJ whole genome shotgun (WGS) entry which is preliminary data.</text>
</comment>
<dbReference type="InterPro" id="IPR016093">
    <property type="entry name" value="MIR_motif"/>
</dbReference>
<dbReference type="GO" id="GO:0005789">
    <property type="term" value="C:endoplasmic reticulum membrane"/>
    <property type="evidence" value="ECO:0007669"/>
    <property type="project" value="UniProtKB-SubCell"/>
</dbReference>
<feature type="transmembrane region" description="Helical" evidence="3">
    <location>
        <begin position="414"/>
        <end position="432"/>
    </location>
</feature>
<dbReference type="PROSITE" id="PS50919">
    <property type="entry name" value="MIR"/>
    <property type="match status" value="2"/>
</dbReference>
<dbReference type="PANTHER" id="PTHR10050:SF46">
    <property type="entry name" value="PROTEIN O-MANNOSYL-TRANSFERASE 2"/>
    <property type="match status" value="1"/>
</dbReference>
<feature type="domain" description="MIR" evidence="4">
    <location>
        <begin position="49"/>
        <end position="103"/>
    </location>
</feature>
<dbReference type="InterPro" id="IPR036300">
    <property type="entry name" value="MIR_dom_sf"/>
</dbReference>
<proteinExistence type="predicted"/>
<keyword evidence="1" id="KW-0677">Repeat</keyword>
<name>A0A8H7S3K5_9FUNG</name>
<organism evidence="5 6">
    <name type="scientific">Circinella minor</name>
    <dbReference type="NCBI Taxonomy" id="1195481"/>
    <lineage>
        <taxon>Eukaryota</taxon>
        <taxon>Fungi</taxon>
        <taxon>Fungi incertae sedis</taxon>
        <taxon>Mucoromycota</taxon>
        <taxon>Mucoromycotina</taxon>
        <taxon>Mucoromycetes</taxon>
        <taxon>Mucorales</taxon>
        <taxon>Lichtheimiaceae</taxon>
        <taxon>Circinella</taxon>
    </lineage>
</organism>
<feature type="transmembrane region" description="Helical" evidence="3">
    <location>
        <begin position="380"/>
        <end position="402"/>
    </location>
</feature>
<feature type="transmembrane region" description="Helical" evidence="3">
    <location>
        <begin position="444"/>
        <end position="467"/>
    </location>
</feature>
<dbReference type="EMBL" id="JAEPRB010000092">
    <property type="protein sequence ID" value="KAG2222094.1"/>
    <property type="molecule type" value="Genomic_DNA"/>
</dbReference>
<dbReference type="AlphaFoldDB" id="A0A8H7S3K5"/>
<feature type="region of interest" description="Disordered" evidence="2">
    <location>
        <begin position="590"/>
        <end position="652"/>
    </location>
</feature>
<feature type="compositionally biased region" description="Basic and acidic residues" evidence="2">
    <location>
        <begin position="609"/>
        <end position="652"/>
    </location>
</feature>
<keyword evidence="3" id="KW-0472">Membrane</keyword>
<feature type="transmembrane region" description="Helical" evidence="3">
    <location>
        <begin position="330"/>
        <end position="349"/>
    </location>
</feature>
<reference evidence="5 6" key="1">
    <citation type="submission" date="2020-12" db="EMBL/GenBank/DDBJ databases">
        <title>Metabolic potential, ecology and presence of endohyphal bacteria is reflected in genomic diversity of Mucoromycotina.</title>
        <authorList>
            <person name="Muszewska A."/>
            <person name="Okrasinska A."/>
            <person name="Steczkiewicz K."/>
            <person name="Drgas O."/>
            <person name="Orlowska M."/>
            <person name="Perlinska-Lenart U."/>
            <person name="Aleksandrzak-Piekarczyk T."/>
            <person name="Szatraj K."/>
            <person name="Zielenkiewicz U."/>
            <person name="Pilsyk S."/>
            <person name="Malc E."/>
            <person name="Mieczkowski P."/>
            <person name="Kruszewska J.S."/>
            <person name="Biernat P."/>
            <person name="Pawlowska J."/>
        </authorList>
    </citation>
    <scope>NUCLEOTIDE SEQUENCE [LARGE SCALE GENOMIC DNA]</scope>
    <source>
        <strain evidence="5 6">CBS 142.35</strain>
    </source>
</reference>
<accession>A0A8H7S3K5</accession>
<evidence type="ECO:0000256" key="2">
    <source>
        <dbReference type="SAM" id="MobiDB-lite"/>
    </source>
</evidence>
<feature type="non-terminal residue" evidence="5">
    <location>
        <position position="1"/>
    </location>
</feature>
<dbReference type="UniPathway" id="UPA00378"/>
<gene>
    <name evidence="5" type="ORF">INT45_007980</name>
</gene>
<dbReference type="SUPFAM" id="SSF82109">
    <property type="entry name" value="MIR domain"/>
    <property type="match status" value="1"/>
</dbReference>
<evidence type="ECO:0000256" key="3">
    <source>
        <dbReference type="SAM" id="Phobius"/>
    </source>
</evidence>
<feature type="domain" description="MIR" evidence="4">
    <location>
        <begin position="113"/>
        <end position="171"/>
    </location>
</feature>
<feature type="region of interest" description="Disordered" evidence="2">
    <location>
        <begin position="493"/>
        <end position="514"/>
    </location>
</feature>
<evidence type="ECO:0000313" key="5">
    <source>
        <dbReference type="EMBL" id="KAG2222094.1"/>
    </source>
</evidence>
<evidence type="ECO:0000256" key="1">
    <source>
        <dbReference type="ARBA" id="ARBA00022737"/>
    </source>
</evidence>
<dbReference type="Proteomes" id="UP000646827">
    <property type="component" value="Unassembled WGS sequence"/>
</dbReference>
<dbReference type="OrthoDB" id="292747at2759"/>
<dbReference type="SMART" id="SM00472">
    <property type="entry name" value="MIR"/>
    <property type="match status" value="3"/>
</dbReference>